<dbReference type="InterPro" id="IPR000719">
    <property type="entry name" value="Prot_kinase_dom"/>
</dbReference>
<feature type="domain" description="Protein kinase" evidence="1">
    <location>
        <begin position="1"/>
        <end position="36"/>
    </location>
</feature>
<dbReference type="GO" id="GO:0004672">
    <property type="term" value="F:protein kinase activity"/>
    <property type="evidence" value="ECO:0007669"/>
    <property type="project" value="InterPro"/>
</dbReference>
<name>A0A914RTH0_PAREQ</name>
<proteinExistence type="predicted"/>
<protein>
    <submittedName>
        <fullName evidence="3">Protein kinase domain-containing protein</fullName>
    </submittedName>
</protein>
<dbReference type="WBParaSite" id="PEQ_0000961801-mRNA-1">
    <property type="protein sequence ID" value="PEQ_0000961801-mRNA-1"/>
    <property type="gene ID" value="PEQ_0000961801"/>
</dbReference>
<dbReference type="PROSITE" id="PS50011">
    <property type="entry name" value="PROTEIN_KINASE_DOM"/>
    <property type="match status" value="1"/>
</dbReference>
<dbReference type="Gene3D" id="1.10.510.10">
    <property type="entry name" value="Transferase(Phosphotransferase) domain 1"/>
    <property type="match status" value="1"/>
</dbReference>
<sequence length="36" mass="4057">MVDIWAMGVLLYFMLVGVTPFRGETLNDLTQNILKG</sequence>
<dbReference type="InterPro" id="IPR011009">
    <property type="entry name" value="Kinase-like_dom_sf"/>
</dbReference>
<evidence type="ECO:0000313" key="3">
    <source>
        <dbReference type="WBParaSite" id="PEQ_0000961801-mRNA-1"/>
    </source>
</evidence>
<dbReference type="GO" id="GO:0005524">
    <property type="term" value="F:ATP binding"/>
    <property type="evidence" value="ECO:0007669"/>
    <property type="project" value="InterPro"/>
</dbReference>
<organism evidence="2 3">
    <name type="scientific">Parascaris equorum</name>
    <name type="common">Equine roundworm</name>
    <dbReference type="NCBI Taxonomy" id="6256"/>
    <lineage>
        <taxon>Eukaryota</taxon>
        <taxon>Metazoa</taxon>
        <taxon>Ecdysozoa</taxon>
        <taxon>Nematoda</taxon>
        <taxon>Chromadorea</taxon>
        <taxon>Rhabditida</taxon>
        <taxon>Spirurina</taxon>
        <taxon>Ascaridomorpha</taxon>
        <taxon>Ascaridoidea</taxon>
        <taxon>Ascarididae</taxon>
        <taxon>Parascaris</taxon>
    </lineage>
</organism>
<keyword evidence="2" id="KW-1185">Reference proteome</keyword>
<reference evidence="3" key="1">
    <citation type="submission" date="2022-11" db="UniProtKB">
        <authorList>
            <consortium name="WormBaseParasite"/>
        </authorList>
    </citation>
    <scope>IDENTIFICATION</scope>
</reference>
<accession>A0A914RTH0</accession>
<dbReference type="SUPFAM" id="SSF56112">
    <property type="entry name" value="Protein kinase-like (PK-like)"/>
    <property type="match status" value="1"/>
</dbReference>
<dbReference type="Proteomes" id="UP000887564">
    <property type="component" value="Unplaced"/>
</dbReference>
<dbReference type="AlphaFoldDB" id="A0A914RTH0"/>
<evidence type="ECO:0000259" key="1">
    <source>
        <dbReference type="PROSITE" id="PS50011"/>
    </source>
</evidence>
<evidence type="ECO:0000313" key="2">
    <source>
        <dbReference type="Proteomes" id="UP000887564"/>
    </source>
</evidence>